<accession>A0A6I6K3B7</accession>
<dbReference type="KEGG" id="mcos:GM418_12365"/>
<dbReference type="NCBIfam" id="TIGR04183">
    <property type="entry name" value="Por_Secre_tail"/>
    <property type="match status" value="1"/>
</dbReference>
<reference evidence="2 3" key="1">
    <citation type="submission" date="2019-11" db="EMBL/GenBank/DDBJ databases">
        <authorList>
            <person name="Zheng R.K."/>
            <person name="Sun C.M."/>
        </authorList>
    </citation>
    <scope>NUCLEOTIDE SEQUENCE [LARGE SCALE GENOMIC DNA]</scope>
    <source>
        <strain evidence="2 3">WC007</strain>
    </source>
</reference>
<sequence>MRFQVFFLMFLCSLVTYGQDIVLSSKMMATSGTSQNFNAVNISRWSLGEVHSLTFGDNRIAEINKVGWDVTSYPNPFTSELSLDFQIAKEMKVEIKVVDINGKKVYSQNNWSVLKGQTIQLNLEYLVSGTYLIFVLPEDEKVMKVFKVQKSR</sequence>
<gene>
    <name evidence="2" type="ORF">GM418_12365</name>
</gene>
<keyword evidence="3" id="KW-1185">Reference proteome</keyword>
<dbReference type="EMBL" id="CP046401">
    <property type="protein sequence ID" value="QGY44424.1"/>
    <property type="molecule type" value="Genomic_DNA"/>
</dbReference>
<dbReference type="Proteomes" id="UP000428260">
    <property type="component" value="Chromosome"/>
</dbReference>
<feature type="domain" description="Secretion system C-terminal sorting" evidence="1">
    <location>
        <begin position="73"/>
        <end position="144"/>
    </location>
</feature>
<dbReference type="Pfam" id="PF18962">
    <property type="entry name" value="Por_Secre_tail"/>
    <property type="match status" value="1"/>
</dbReference>
<name>A0A6I6K3B7_9BACT</name>
<evidence type="ECO:0000259" key="1">
    <source>
        <dbReference type="Pfam" id="PF18962"/>
    </source>
</evidence>
<evidence type="ECO:0000313" key="3">
    <source>
        <dbReference type="Proteomes" id="UP000428260"/>
    </source>
</evidence>
<protein>
    <submittedName>
        <fullName evidence="2">T9SS type A sorting domain-containing protein</fullName>
    </submittedName>
</protein>
<proteinExistence type="predicted"/>
<evidence type="ECO:0000313" key="2">
    <source>
        <dbReference type="EMBL" id="QGY44424.1"/>
    </source>
</evidence>
<dbReference type="InterPro" id="IPR026444">
    <property type="entry name" value="Secre_tail"/>
</dbReference>
<dbReference type="AlphaFoldDB" id="A0A6I6K3B7"/>
<organism evidence="2 3">
    <name type="scientific">Maribellus comscasis</name>
    <dbReference type="NCBI Taxonomy" id="2681766"/>
    <lineage>
        <taxon>Bacteria</taxon>
        <taxon>Pseudomonadati</taxon>
        <taxon>Bacteroidota</taxon>
        <taxon>Bacteroidia</taxon>
        <taxon>Marinilabiliales</taxon>
        <taxon>Prolixibacteraceae</taxon>
        <taxon>Maribellus</taxon>
    </lineage>
</organism>
<dbReference type="RefSeq" id="WP_158866593.1">
    <property type="nucleotide sequence ID" value="NZ_CP046401.1"/>
</dbReference>